<sequence length="118" mass="13185">MTGSVVELEFPTTKFIPDFRTCFRWRTCVFIPSGYRANVSGANIFLKVSSNEQSFEDLTCDAGAHQTSLGYVQGSLIPYIHGYYKNEHQGCLISEDCKISSVSQILGSFEGRTEERPS</sequence>
<dbReference type="STRING" id="1076256.A0A2H3BKZ5"/>
<accession>A0A2H3BKZ5</accession>
<evidence type="ECO:0000313" key="1">
    <source>
        <dbReference type="EMBL" id="PBK71545.1"/>
    </source>
</evidence>
<reference evidence="2" key="1">
    <citation type="journal article" date="2017" name="Nat. Ecol. Evol.">
        <title>Genome expansion and lineage-specific genetic innovations in the forest pathogenic fungi Armillaria.</title>
        <authorList>
            <person name="Sipos G."/>
            <person name="Prasanna A.N."/>
            <person name="Walter M.C."/>
            <person name="O'Connor E."/>
            <person name="Balint B."/>
            <person name="Krizsan K."/>
            <person name="Kiss B."/>
            <person name="Hess J."/>
            <person name="Varga T."/>
            <person name="Slot J."/>
            <person name="Riley R."/>
            <person name="Boka B."/>
            <person name="Rigling D."/>
            <person name="Barry K."/>
            <person name="Lee J."/>
            <person name="Mihaltcheva S."/>
            <person name="LaButti K."/>
            <person name="Lipzen A."/>
            <person name="Waldron R."/>
            <person name="Moloney N.M."/>
            <person name="Sperisen C."/>
            <person name="Kredics L."/>
            <person name="Vagvoelgyi C."/>
            <person name="Patrignani A."/>
            <person name="Fitzpatrick D."/>
            <person name="Nagy I."/>
            <person name="Doyle S."/>
            <person name="Anderson J.B."/>
            <person name="Grigoriev I.V."/>
            <person name="Gueldener U."/>
            <person name="Muensterkoetter M."/>
            <person name="Nagy L.G."/>
        </authorList>
    </citation>
    <scope>NUCLEOTIDE SEQUENCE [LARGE SCALE GENOMIC DNA]</scope>
    <source>
        <strain evidence="2">28-4</strain>
    </source>
</reference>
<name>A0A2H3BKZ5_9AGAR</name>
<dbReference type="Proteomes" id="UP000218334">
    <property type="component" value="Unassembled WGS sequence"/>
</dbReference>
<protein>
    <submittedName>
        <fullName evidence="1">Uncharacterized protein</fullName>
    </submittedName>
</protein>
<keyword evidence="2" id="KW-1185">Reference proteome</keyword>
<proteinExistence type="predicted"/>
<gene>
    <name evidence="1" type="ORF">ARMSODRAFT_778952</name>
</gene>
<dbReference type="EMBL" id="KZ293423">
    <property type="protein sequence ID" value="PBK71545.1"/>
    <property type="molecule type" value="Genomic_DNA"/>
</dbReference>
<organism evidence="1 2">
    <name type="scientific">Armillaria solidipes</name>
    <dbReference type="NCBI Taxonomy" id="1076256"/>
    <lineage>
        <taxon>Eukaryota</taxon>
        <taxon>Fungi</taxon>
        <taxon>Dikarya</taxon>
        <taxon>Basidiomycota</taxon>
        <taxon>Agaricomycotina</taxon>
        <taxon>Agaricomycetes</taxon>
        <taxon>Agaricomycetidae</taxon>
        <taxon>Agaricales</taxon>
        <taxon>Marasmiineae</taxon>
        <taxon>Physalacriaceae</taxon>
        <taxon>Armillaria</taxon>
    </lineage>
</organism>
<evidence type="ECO:0000313" key="2">
    <source>
        <dbReference type="Proteomes" id="UP000218334"/>
    </source>
</evidence>
<dbReference type="AlphaFoldDB" id="A0A2H3BKZ5"/>